<evidence type="ECO:0000313" key="9">
    <source>
        <dbReference type="Proteomes" id="UP000695022"/>
    </source>
</evidence>
<proteinExistence type="inferred from homology"/>
<sequence>MRRLNKKSTLKVVKELDAFPKIPESYQQTTSAGGTVSILCFLLISILVFMEFRYYSATEMRYDYEVDGDFSSKLNISVDITVASRCEMIGADILDLTYQNAASFGRLKEELTYFELSKNQRAYWDMIRSINGYIKEEYHAVHKLLWKTGYVQFPNRLPEREEKPTGPPDACRFYGVLTVNKLAGNFHVTAGKCLRSGSLTLSNWCPKMSQIRVTEVSQIGGHNNDARTIDKYNLGEVERVSGMLHAFVGFLLDIVCCRYRLGRYREQPDALLSEHVPISQLGNYDDDEINAMSEVPPGGVTFLPQAQPSLTHGAAIEWARAETDGSLTNPFSLAANQMYQYFIKVVPTKVNTNAVRTDTHQYSVTERERAVDHAGGSHGVPGIYFKYDVAGLKVSVTEQHKSYWQFLVRLSGIIGGVFATS</sequence>
<evidence type="ECO:0000259" key="7">
    <source>
        <dbReference type="Pfam" id="PF07970"/>
    </source>
</evidence>
<evidence type="ECO:0000256" key="1">
    <source>
        <dbReference type="ARBA" id="ARBA00004457"/>
    </source>
</evidence>
<comment type="subcellular location">
    <subcellularLocation>
        <location evidence="1">Endoplasmic reticulum-Golgi intermediate compartment membrane</location>
        <topology evidence="1">Multi-pass membrane protein</topology>
    </subcellularLocation>
</comment>
<dbReference type="InterPro" id="IPR045888">
    <property type="entry name" value="Erv"/>
</dbReference>
<keyword evidence="5 6" id="KW-0472">Membrane</keyword>
<evidence type="ECO:0000313" key="10">
    <source>
        <dbReference type="RefSeq" id="XP_014676767.1"/>
    </source>
</evidence>
<dbReference type="InterPro" id="IPR039542">
    <property type="entry name" value="Erv_N"/>
</dbReference>
<keyword evidence="3 6" id="KW-0812">Transmembrane</keyword>
<comment type="similarity">
    <text evidence="2">Belongs to the ERGIC family.</text>
</comment>
<feature type="domain" description="Endoplasmic reticulum vesicle transporter C-terminal" evidence="7">
    <location>
        <begin position="334"/>
        <end position="419"/>
    </location>
</feature>
<organism evidence="9 10">
    <name type="scientific">Priapulus caudatus</name>
    <name type="common">Priapulid worm</name>
    <dbReference type="NCBI Taxonomy" id="37621"/>
    <lineage>
        <taxon>Eukaryota</taxon>
        <taxon>Metazoa</taxon>
        <taxon>Ecdysozoa</taxon>
        <taxon>Scalidophora</taxon>
        <taxon>Priapulida</taxon>
        <taxon>Priapulimorpha</taxon>
        <taxon>Priapulimorphida</taxon>
        <taxon>Priapulidae</taxon>
        <taxon>Priapulus</taxon>
    </lineage>
</organism>
<dbReference type="Pfam" id="PF07970">
    <property type="entry name" value="COPIIcoated_ERV"/>
    <property type="match status" value="1"/>
</dbReference>
<evidence type="ECO:0000256" key="2">
    <source>
        <dbReference type="ARBA" id="ARBA00005648"/>
    </source>
</evidence>
<evidence type="ECO:0000256" key="6">
    <source>
        <dbReference type="SAM" id="Phobius"/>
    </source>
</evidence>
<evidence type="ECO:0000256" key="5">
    <source>
        <dbReference type="ARBA" id="ARBA00023136"/>
    </source>
</evidence>
<keyword evidence="9" id="KW-1185">Reference proteome</keyword>
<dbReference type="PANTHER" id="PTHR10984">
    <property type="entry name" value="ENDOPLASMIC RETICULUM-GOLGI INTERMEDIATE COMPARTMENT PROTEIN"/>
    <property type="match status" value="1"/>
</dbReference>
<feature type="non-terminal residue" evidence="10">
    <location>
        <position position="421"/>
    </location>
</feature>
<protein>
    <submittedName>
        <fullName evidence="10">Endoplasmic reticulum-Golgi intermediate compartment protein 2-like</fullName>
    </submittedName>
</protein>
<reference evidence="10" key="1">
    <citation type="submission" date="2025-08" db="UniProtKB">
        <authorList>
            <consortium name="RefSeq"/>
        </authorList>
    </citation>
    <scope>IDENTIFICATION</scope>
</reference>
<feature type="transmembrane region" description="Helical" evidence="6">
    <location>
        <begin position="32"/>
        <end position="52"/>
    </location>
</feature>
<keyword evidence="4 6" id="KW-1133">Transmembrane helix</keyword>
<dbReference type="InterPro" id="IPR012936">
    <property type="entry name" value="Erv_C"/>
</dbReference>
<gene>
    <name evidence="10" type="primary">LOC106816657</name>
</gene>
<accession>A0ABM1EX46</accession>
<dbReference type="RefSeq" id="XP_014676767.1">
    <property type="nucleotide sequence ID" value="XM_014821281.1"/>
</dbReference>
<evidence type="ECO:0000259" key="8">
    <source>
        <dbReference type="Pfam" id="PF13850"/>
    </source>
</evidence>
<evidence type="ECO:0000256" key="3">
    <source>
        <dbReference type="ARBA" id="ARBA00022692"/>
    </source>
</evidence>
<dbReference type="Pfam" id="PF13850">
    <property type="entry name" value="ERGIC_N"/>
    <property type="match status" value="1"/>
</dbReference>
<name>A0ABM1EX46_PRICU</name>
<dbReference type="GeneID" id="106816657"/>
<dbReference type="Proteomes" id="UP000695022">
    <property type="component" value="Unplaced"/>
</dbReference>
<evidence type="ECO:0000256" key="4">
    <source>
        <dbReference type="ARBA" id="ARBA00022989"/>
    </source>
</evidence>
<dbReference type="PANTHER" id="PTHR10984:SF30">
    <property type="entry name" value="ENDOPLASMIC RETICULUM-GOLGI INTERMEDIATE COMPARTMENT PROTEIN 2"/>
    <property type="match status" value="1"/>
</dbReference>
<feature type="domain" description="Endoplasmic reticulum vesicle transporter N-terminal" evidence="8">
    <location>
        <begin position="13"/>
        <end position="99"/>
    </location>
</feature>